<accession>A0A368GR00</accession>
<dbReference type="Proteomes" id="UP000252519">
    <property type="component" value="Unassembled WGS sequence"/>
</dbReference>
<name>A0A368GR00_ANCCA</name>
<dbReference type="Pfam" id="PF13540">
    <property type="entry name" value="RCC1_2"/>
    <property type="match status" value="1"/>
</dbReference>
<feature type="transmembrane region" description="Helical" evidence="1">
    <location>
        <begin position="141"/>
        <end position="161"/>
    </location>
</feature>
<keyword evidence="3" id="KW-1185">Reference proteome</keyword>
<organism evidence="2 3">
    <name type="scientific">Ancylostoma caninum</name>
    <name type="common">Dog hookworm</name>
    <dbReference type="NCBI Taxonomy" id="29170"/>
    <lineage>
        <taxon>Eukaryota</taxon>
        <taxon>Metazoa</taxon>
        <taxon>Ecdysozoa</taxon>
        <taxon>Nematoda</taxon>
        <taxon>Chromadorea</taxon>
        <taxon>Rhabditida</taxon>
        <taxon>Rhabditina</taxon>
        <taxon>Rhabditomorpha</taxon>
        <taxon>Strongyloidea</taxon>
        <taxon>Ancylostomatidae</taxon>
        <taxon>Ancylostomatinae</taxon>
        <taxon>Ancylostoma</taxon>
    </lineage>
</organism>
<dbReference type="AlphaFoldDB" id="A0A368GR00"/>
<gene>
    <name evidence="2" type="ORF">ANCCAN_07115</name>
</gene>
<evidence type="ECO:0000256" key="1">
    <source>
        <dbReference type="SAM" id="Phobius"/>
    </source>
</evidence>
<proteinExistence type="predicted"/>
<dbReference type="SUPFAM" id="SSF50985">
    <property type="entry name" value="RCC1/BLIP-II"/>
    <property type="match status" value="1"/>
</dbReference>
<sequence length="164" mass="18045">MGRYRCPPIGLFKQAHQNCLNILLVNAVRTSYPSVSVPVRLLCHNVTGLASEPELCLQSYAMAIGSNTNSKLGFGHNDPVSELSRLPLEDVVKISMSDTHTLLLTRAGDVFGCGVSANFLTGLSCEESIQKPVRIRFPVEVYAYICSIFLRSSLFLQIYFLGLC</sequence>
<keyword evidence="1" id="KW-1133">Transmembrane helix</keyword>
<protein>
    <recommendedName>
        <fullName evidence="4">Regulator of condensation</fullName>
    </recommendedName>
</protein>
<evidence type="ECO:0008006" key="4">
    <source>
        <dbReference type="Google" id="ProtNLM"/>
    </source>
</evidence>
<reference evidence="2 3" key="1">
    <citation type="submission" date="2014-10" db="EMBL/GenBank/DDBJ databases">
        <title>Draft genome of the hookworm Ancylostoma caninum.</title>
        <authorList>
            <person name="Mitreva M."/>
        </authorList>
    </citation>
    <scope>NUCLEOTIDE SEQUENCE [LARGE SCALE GENOMIC DNA]</scope>
    <source>
        <strain evidence="2 3">Baltimore</strain>
    </source>
</reference>
<dbReference type="Gene3D" id="2.130.10.30">
    <property type="entry name" value="Regulator of chromosome condensation 1/beta-lactamase-inhibitor protein II"/>
    <property type="match status" value="1"/>
</dbReference>
<dbReference type="EMBL" id="JOJR01000072">
    <property type="protein sequence ID" value="RCN46801.1"/>
    <property type="molecule type" value="Genomic_DNA"/>
</dbReference>
<keyword evidence="1" id="KW-0472">Membrane</keyword>
<dbReference type="OrthoDB" id="5821121at2759"/>
<evidence type="ECO:0000313" key="3">
    <source>
        <dbReference type="Proteomes" id="UP000252519"/>
    </source>
</evidence>
<comment type="caution">
    <text evidence="2">The sequence shown here is derived from an EMBL/GenBank/DDBJ whole genome shotgun (WGS) entry which is preliminary data.</text>
</comment>
<keyword evidence="1" id="KW-0812">Transmembrane</keyword>
<evidence type="ECO:0000313" key="2">
    <source>
        <dbReference type="EMBL" id="RCN46801.1"/>
    </source>
</evidence>
<dbReference type="InterPro" id="IPR009091">
    <property type="entry name" value="RCC1/BLIP-II"/>
</dbReference>